<keyword evidence="3" id="KW-0449">Lipoprotein</keyword>
<dbReference type="STRING" id="640948.SAMN05216238_101457"/>
<dbReference type="AlphaFoldDB" id="A0A1I1SJC3"/>
<evidence type="ECO:0000256" key="1">
    <source>
        <dbReference type="SAM" id="Coils"/>
    </source>
</evidence>
<feature type="signal peptide" evidence="2">
    <location>
        <begin position="1"/>
        <end position="25"/>
    </location>
</feature>
<evidence type="ECO:0000256" key="2">
    <source>
        <dbReference type="SAM" id="SignalP"/>
    </source>
</evidence>
<reference evidence="4" key="1">
    <citation type="submission" date="2016-10" db="EMBL/GenBank/DDBJ databases">
        <authorList>
            <person name="Varghese N."/>
            <person name="Submissions S."/>
        </authorList>
    </citation>
    <scope>NUCLEOTIDE SEQUENCE [LARGE SCALE GENOMIC DNA]</scope>
    <source>
        <strain evidence="4">DSM 22530</strain>
    </source>
</reference>
<keyword evidence="4" id="KW-1185">Reference proteome</keyword>
<evidence type="ECO:0000313" key="4">
    <source>
        <dbReference type="Proteomes" id="UP000199474"/>
    </source>
</evidence>
<organism evidence="3 4">
    <name type="scientific">Lentibacillus persicus</name>
    <dbReference type="NCBI Taxonomy" id="640948"/>
    <lineage>
        <taxon>Bacteria</taxon>
        <taxon>Bacillati</taxon>
        <taxon>Bacillota</taxon>
        <taxon>Bacilli</taxon>
        <taxon>Bacillales</taxon>
        <taxon>Bacillaceae</taxon>
        <taxon>Lentibacillus</taxon>
    </lineage>
</organism>
<name>A0A1I1SJC3_9BACI</name>
<gene>
    <name evidence="3" type="ORF">SAMN05216238_101457</name>
</gene>
<dbReference type="PROSITE" id="PS51257">
    <property type="entry name" value="PROKAR_LIPOPROTEIN"/>
    <property type="match status" value="1"/>
</dbReference>
<dbReference type="EMBL" id="FOMR01000001">
    <property type="protein sequence ID" value="SFD46589.1"/>
    <property type="molecule type" value="Genomic_DNA"/>
</dbReference>
<dbReference type="Pfam" id="PF09580">
    <property type="entry name" value="Spore_YhcN_YlaJ"/>
    <property type="match status" value="1"/>
</dbReference>
<dbReference type="RefSeq" id="WP_090080575.1">
    <property type="nucleotide sequence ID" value="NZ_FOMR01000001.1"/>
</dbReference>
<protein>
    <submittedName>
        <fullName evidence="3">Sporulation lipoprotein YhcN/YlaJ (Spore_YhcN_YlaJ)</fullName>
    </submittedName>
</protein>
<keyword evidence="1" id="KW-0175">Coiled coil</keyword>
<dbReference type="OrthoDB" id="2967160at2"/>
<proteinExistence type="predicted"/>
<dbReference type="Proteomes" id="UP000199474">
    <property type="component" value="Unassembled WGS sequence"/>
</dbReference>
<accession>A0A1I1SJC3</accession>
<evidence type="ECO:0000313" key="3">
    <source>
        <dbReference type="EMBL" id="SFD46589.1"/>
    </source>
</evidence>
<feature type="coiled-coil region" evidence="1">
    <location>
        <begin position="120"/>
        <end position="147"/>
    </location>
</feature>
<feature type="chain" id="PRO_5011520842" evidence="2">
    <location>
        <begin position="26"/>
        <end position="152"/>
    </location>
</feature>
<keyword evidence="2" id="KW-0732">Signal</keyword>
<dbReference type="InterPro" id="IPR019076">
    <property type="entry name" value="Spore_lipoprot_YhcN/YlaJ-like"/>
</dbReference>
<sequence>MGVLRFFVILALSMMLVGCGTDNNAVDTNEDIDYSMISSSSNSLDQSSANQAKEKLKKYEDITKIHAVSHSKKLLVAFEIKHHKRFQLAELNKKVQKKLDKEFPDLKVEVSTDKKLVLELKTLEEKIENQDISAKKLKKEVNRLIKLKKDKT</sequence>